<accession>A0A8K0W346</accession>
<organism evidence="1 2">
    <name type="scientific">Paraphoma chrysanthemicola</name>
    <dbReference type="NCBI Taxonomy" id="798071"/>
    <lineage>
        <taxon>Eukaryota</taxon>
        <taxon>Fungi</taxon>
        <taxon>Dikarya</taxon>
        <taxon>Ascomycota</taxon>
        <taxon>Pezizomycotina</taxon>
        <taxon>Dothideomycetes</taxon>
        <taxon>Pleosporomycetidae</taxon>
        <taxon>Pleosporales</taxon>
        <taxon>Pleosporineae</taxon>
        <taxon>Phaeosphaeriaceae</taxon>
        <taxon>Paraphoma</taxon>
    </lineage>
</organism>
<name>A0A8K0W346_9PLEO</name>
<evidence type="ECO:0000313" key="2">
    <source>
        <dbReference type="Proteomes" id="UP000813461"/>
    </source>
</evidence>
<dbReference type="EMBL" id="JAGMVJ010000002">
    <property type="protein sequence ID" value="KAH7093437.1"/>
    <property type="molecule type" value="Genomic_DNA"/>
</dbReference>
<evidence type="ECO:0000313" key="1">
    <source>
        <dbReference type="EMBL" id="KAH7093437.1"/>
    </source>
</evidence>
<dbReference type="AlphaFoldDB" id="A0A8K0W346"/>
<dbReference type="Proteomes" id="UP000813461">
    <property type="component" value="Unassembled WGS sequence"/>
</dbReference>
<reference evidence="1" key="1">
    <citation type="journal article" date="2021" name="Nat. Commun.">
        <title>Genetic determinants of endophytism in the Arabidopsis root mycobiome.</title>
        <authorList>
            <person name="Mesny F."/>
            <person name="Miyauchi S."/>
            <person name="Thiergart T."/>
            <person name="Pickel B."/>
            <person name="Atanasova L."/>
            <person name="Karlsson M."/>
            <person name="Huettel B."/>
            <person name="Barry K.W."/>
            <person name="Haridas S."/>
            <person name="Chen C."/>
            <person name="Bauer D."/>
            <person name="Andreopoulos W."/>
            <person name="Pangilinan J."/>
            <person name="LaButti K."/>
            <person name="Riley R."/>
            <person name="Lipzen A."/>
            <person name="Clum A."/>
            <person name="Drula E."/>
            <person name="Henrissat B."/>
            <person name="Kohler A."/>
            <person name="Grigoriev I.V."/>
            <person name="Martin F.M."/>
            <person name="Hacquard S."/>
        </authorList>
    </citation>
    <scope>NUCLEOTIDE SEQUENCE</scope>
    <source>
        <strain evidence="1">MPI-SDFR-AT-0120</strain>
    </source>
</reference>
<sequence>MRQFYSLTQVCRVIRHEFLPLYLQEPHVRIWLPDVPAYLETFFPEDYAPEFAHPIPGITVMIPLATKTFTDMSRLLKMARVAEVLHVQFESPFHFQLVMDRMNSLFGYDHFDGLMGNFKYFFPEDKPPADRKGRPIPRISRVLVRIGSPYRNHEGGIGTALEEQMLYHMDVSPEIWLDFEEEHSQAWMDGLNATFRCGNRSKQICWSELDGGEECTINFAKDVARRLGLHKIDITCWLHFGVDSPGRTAFRRMAKTSTLIVALSSMAGV</sequence>
<gene>
    <name evidence="1" type="ORF">FB567DRAFT_174272</name>
</gene>
<protein>
    <submittedName>
        <fullName evidence="1">Uncharacterized protein</fullName>
    </submittedName>
</protein>
<keyword evidence="2" id="KW-1185">Reference proteome</keyword>
<proteinExistence type="predicted"/>
<comment type="caution">
    <text evidence="1">The sequence shown here is derived from an EMBL/GenBank/DDBJ whole genome shotgun (WGS) entry which is preliminary data.</text>
</comment>
<dbReference type="OrthoDB" id="4133832at2759"/>